<dbReference type="SMART" id="SM00558">
    <property type="entry name" value="JmjC"/>
    <property type="match status" value="1"/>
</dbReference>
<evidence type="ECO:0000313" key="2">
    <source>
        <dbReference type="EMBL" id="WVN86113.1"/>
    </source>
</evidence>
<sequence length="416" mass="48624">MPPFQPTTKQQMEIDELLKNIPPRPFPTYECLTYDDFLANHLIPNAPFLLSLKNTAEWQACRDFRFPPSPSSLHSLPNLHALRKYGNQMVPVANTHKRHFSEFERTERTLGEVIDIWEGENQDIGRGLYVKDWHLFAEIEAEGRGVKEVYDVPECFRDDWLNPPYNPEPTSATFSKMNTNTSDFRFAYLGPPMTYTPLHQDVYGSYSWSANVVGKKIWWIFPPGRLDRARDKEGNLVFDVRTIPDEGGGIKVLQEEGEIMFIPSGWHHQVLNISFCFSINHNFFSSPTLPRIYQNLLERQAEIEESISDVREMIIERLGVQGQWEEEWIEEVQKLLKMDAGWDWRDFWSTILSNMERPPAPAQLVAPPKMRNAWILKTMEKYKKQKEWVMCKNVRVIIQQIEIRLSDVLAETDPYS</sequence>
<dbReference type="GO" id="GO:0005634">
    <property type="term" value="C:nucleus"/>
    <property type="evidence" value="ECO:0007669"/>
    <property type="project" value="TreeGrafter"/>
</dbReference>
<dbReference type="AlphaFoldDB" id="A0AAJ8LZI7"/>
<dbReference type="GO" id="GO:0045905">
    <property type="term" value="P:positive regulation of translational termination"/>
    <property type="evidence" value="ECO:0007669"/>
    <property type="project" value="TreeGrafter"/>
</dbReference>
<dbReference type="GO" id="GO:0005737">
    <property type="term" value="C:cytoplasm"/>
    <property type="evidence" value="ECO:0007669"/>
    <property type="project" value="TreeGrafter"/>
</dbReference>
<organism evidence="2 3">
    <name type="scientific">Cryptococcus depauperatus CBS 7841</name>
    <dbReference type="NCBI Taxonomy" id="1295531"/>
    <lineage>
        <taxon>Eukaryota</taxon>
        <taxon>Fungi</taxon>
        <taxon>Dikarya</taxon>
        <taxon>Basidiomycota</taxon>
        <taxon>Agaricomycotina</taxon>
        <taxon>Tremellomycetes</taxon>
        <taxon>Tremellales</taxon>
        <taxon>Cryptococcaceae</taxon>
        <taxon>Cryptococcus</taxon>
    </lineage>
</organism>
<dbReference type="PANTHER" id="PTHR12480:SF6">
    <property type="entry name" value="2-OXOGLUTARATE AND IRON-DEPENDENT OXYGENASE JMJD4"/>
    <property type="match status" value="1"/>
</dbReference>
<name>A0AAJ8LZI7_9TREE</name>
<dbReference type="PROSITE" id="PS51184">
    <property type="entry name" value="JMJC"/>
    <property type="match status" value="1"/>
</dbReference>
<dbReference type="InterPro" id="IPR050910">
    <property type="entry name" value="JMJD6_ArgDemeth/LysHydrox"/>
</dbReference>
<dbReference type="PANTHER" id="PTHR12480">
    <property type="entry name" value="ARGININE DEMETHYLASE AND LYSYL-HYDROXYLASE JMJD"/>
    <property type="match status" value="1"/>
</dbReference>
<dbReference type="Proteomes" id="UP000094043">
    <property type="component" value="Chromosome 2"/>
</dbReference>
<reference evidence="2" key="1">
    <citation type="submission" date="2016-06" db="EMBL/GenBank/DDBJ databases">
        <authorList>
            <person name="Cuomo C."/>
            <person name="Litvintseva A."/>
            <person name="Heitman J."/>
            <person name="Chen Y."/>
            <person name="Sun S."/>
            <person name="Springer D."/>
            <person name="Dromer F."/>
            <person name="Young S."/>
            <person name="Zeng Q."/>
            <person name="Chapman S."/>
            <person name="Gujja S."/>
            <person name="Saif S."/>
            <person name="Birren B."/>
        </authorList>
    </citation>
    <scope>NUCLEOTIDE SEQUENCE</scope>
    <source>
        <strain evidence="2">CBS 7841</strain>
    </source>
</reference>
<dbReference type="RefSeq" id="XP_066066813.1">
    <property type="nucleotide sequence ID" value="XM_066210716.1"/>
</dbReference>
<protein>
    <recommendedName>
        <fullName evidence="1">JmjC domain-containing protein</fullName>
    </recommendedName>
</protein>
<dbReference type="Gene3D" id="2.60.120.650">
    <property type="entry name" value="Cupin"/>
    <property type="match status" value="1"/>
</dbReference>
<feature type="domain" description="JmjC" evidence="1">
    <location>
        <begin position="141"/>
        <end position="300"/>
    </location>
</feature>
<dbReference type="KEGG" id="cdep:91085487"/>
<reference evidence="2" key="2">
    <citation type="journal article" date="2022" name="Elife">
        <title>Obligate sexual reproduction of a homothallic fungus closely related to the Cryptococcus pathogenic species complex.</title>
        <authorList>
            <person name="Passer A.R."/>
            <person name="Clancey S.A."/>
            <person name="Shea T."/>
            <person name="David-Palma M."/>
            <person name="Averette A.F."/>
            <person name="Boekhout T."/>
            <person name="Porcel B.M."/>
            <person name="Nowrousian M."/>
            <person name="Cuomo C.A."/>
            <person name="Sun S."/>
            <person name="Heitman J."/>
            <person name="Coelho M.A."/>
        </authorList>
    </citation>
    <scope>NUCLEOTIDE SEQUENCE</scope>
    <source>
        <strain evidence="2">CBS 7841</strain>
    </source>
</reference>
<reference evidence="2" key="3">
    <citation type="submission" date="2024-01" db="EMBL/GenBank/DDBJ databases">
        <authorList>
            <person name="Coelho M.A."/>
            <person name="David-Palma M."/>
            <person name="Shea T."/>
            <person name="Sun S."/>
            <person name="Cuomo C.A."/>
            <person name="Heitman J."/>
        </authorList>
    </citation>
    <scope>NUCLEOTIDE SEQUENCE</scope>
    <source>
        <strain evidence="2">CBS 7841</strain>
    </source>
</reference>
<evidence type="ECO:0000259" key="1">
    <source>
        <dbReference type="PROSITE" id="PS51184"/>
    </source>
</evidence>
<accession>A0AAJ8LZI7</accession>
<dbReference type="SUPFAM" id="SSF51197">
    <property type="entry name" value="Clavaminate synthase-like"/>
    <property type="match status" value="1"/>
</dbReference>
<dbReference type="GO" id="GO:0043565">
    <property type="term" value="F:sequence-specific DNA binding"/>
    <property type="evidence" value="ECO:0007669"/>
    <property type="project" value="TreeGrafter"/>
</dbReference>
<evidence type="ECO:0000313" key="3">
    <source>
        <dbReference type="Proteomes" id="UP000094043"/>
    </source>
</evidence>
<dbReference type="GO" id="GO:0016706">
    <property type="term" value="F:2-oxoglutarate-dependent dioxygenase activity"/>
    <property type="evidence" value="ECO:0007669"/>
    <property type="project" value="TreeGrafter"/>
</dbReference>
<dbReference type="GeneID" id="91085487"/>
<dbReference type="Pfam" id="PF02373">
    <property type="entry name" value="JmjC"/>
    <property type="match status" value="1"/>
</dbReference>
<dbReference type="InterPro" id="IPR003347">
    <property type="entry name" value="JmjC_dom"/>
</dbReference>
<gene>
    <name evidence="2" type="ORF">L203_101274</name>
</gene>
<keyword evidence="3" id="KW-1185">Reference proteome</keyword>
<proteinExistence type="predicted"/>
<dbReference type="EMBL" id="CP143785">
    <property type="protein sequence ID" value="WVN86113.1"/>
    <property type="molecule type" value="Genomic_DNA"/>
</dbReference>